<dbReference type="NCBIfam" id="NF033510">
    <property type="entry name" value="Ca_tandemer"/>
    <property type="match status" value="2"/>
</dbReference>
<dbReference type="InterPro" id="IPR044048">
    <property type="entry name" value="Big_12"/>
</dbReference>
<dbReference type="NCBIfam" id="TIGR04183">
    <property type="entry name" value="Por_Secre_tail"/>
    <property type="match status" value="1"/>
</dbReference>
<proteinExistence type="predicted"/>
<dbReference type="Proteomes" id="UP001501153">
    <property type="component" value="Unassembled WGS sequence"/>
</dbReference>
<dbReference type="Pfam" id="PF19078">
    <property type="entry name" value="Big_12"/>
    <property type="match status" value="1"/>
</dbReference>
<dbReference type="Pfam" id="PF19077">
    <property type="entry name" value="Big_13"/>
    <property type="match status" value="1"/>
</dbReference>
<evidence type="ECO:0000313" key="3">
    <source>
        <dbReference type="Proteomes" id="UP001501153"/>
    </source>
</evidence>
<dbReference type="Gene3D" id="2.120.10.30">
    <property type="entry name" value="TolB, C-terminal domain"/>
    <property type="match status" value="1"/>
</dbReference>
<dbReference type="PROSITE" id="PS50853">
    <property type="entry name" value="FN3"/>
    <property type="match status" value="1"/>
</dbReference>
<reference evidence="3" key="1">
    <citation type="journal article" date="2019" name="Int. J. Syst. Evol. Microbiol.">
        <title>The Global Catalogue of Microorganisms (GCM) 10K type strain sequencing project: providing services to taxonomists for standard genome sequencing and annotation.</title>
        <authorList>
            <consortium name="The Broad Institute Genomics Platform"/>
            <consortium name="The Broad Institute Genome Sequencing Center for Infectious Disease"/>
            <person name="Wu L."/>
            <person name="Ma J."/>
        </authorList>
    </citation>
    <scope>NUCLEOTIDE SEQUENCE [LARGE SCALE GENOMIC DNA]</scope>
    <source>
        <strain evidence="3">JCM 17923</strain>
    </source>
</reference>
<name>A0ABP8IM49_9BACT</name>
<dbReference type="Gene3D" id="2.60.40.1800">
    <property type="match status" value="2"/>
</dbReference>
<evidence type="ECO:0000259" key="1">
    <source>
        <dbReference type="PROSITE" id="PS50853"/>
    </source>
</evidence>
<dbReference type="EMBL" id="BAABGZ010000067">
    <property type="protein sequence ID" value="GAA4363055.1"/>
    <property type="molecule type" value="Genomic_DNA"/>
</dbReference>
<comment type="caution">
    <text evidence="2">The sequence shown here is derived from an EMBL/GenBank/DDBJ whole genome shotgun (WGS) entry which is preliminary data.</text>
</comment>
<dbReference type="PANTHER" id="PTHR34677:SF3">
    <property type="entry name" value="BACTERIAL IG-LIKE DOMAIN-CONTAINING PROTEIN"/>
    <property type="match status" value="1"/>
</dbReference>
<organism evidence="2 3">
    <name type="scientific">Hymenobacter saemangeumensis</name>
    <dbReference type="NCBI Taxonomy" id="1084522"/>
    <lineage>
        <taxon>Bacteria</taxon>
        <taxon>Pseudomonadati</taxon>
        <taxon>Bacteroidota</taxon>
        <taxon>Cytophagia</taxon>
        <taxon>Cytophagales</taxon>
        <taxon>Hymenobacteraceae</taxon>
        <taxon>Hymenobacter</taxon>
    </lineage>
</organism>
<sequence>MYTLVDAGAGTTADELRRVNLNGTGDAVLQTNFAATPGTVVVDLANNRLLVADVRTATATNPEYMKIVAVSLAPGNAVSTFFTPGLIGGANTSLRGMALDKANNFLYYTVQDAAAGTTADQLRRINLDGTGDVLIKDNFAASPGPLVVDLANNRLLVADVRTATATNPEYMKIVAVSLAPGNAVTTFLTPALIGGANTALNGLALDKVNNHLYYSITDAAATTTADQLRRINLNGTGDVLVKDNFAATPGTIALDLANNRLLVADVRTSTAAAPTNSKIVAVSLAAGNAVSTFLTPGLIGGNSTMLSGLAVFDQDLATVTTAVASSITTTGATLGGNVSSDGGVSVSERGVVYSTSNMVPTTANTKVIIGSGTGAFSQAVSGLSASTTYYVRAYAINAIGTAYGAVQTFTTPAAPTTVTAINRVGGSLTNAASVSFTVTFAASVTGLSASNFSLTTSGLSGASVSGVSGSGTTYTVTVNTGTGSGSLQLNLANSTGMSPSVSNVPFAGQSFTIDRVAPPAPVLLTPPNGSTLNNPTPSYTGTGEAGTTIIIIVDGSPIGTTPADAAGNWSFTQPSALTQGAHTARATATDAAGNISPSSNTNTFTVDTVPPAAPVVALPANGSLLNTVTPTYSGTAEAGSTVTVIVDGSPLGTTTASAGGAWSFAQPTALTQGAHTVRATATDAAGNVSPNSNTNTFTVDTTAPTVAVSSTASNPTNSSPIPVTVTFSEAVSGFVAGDVTVSNGTVSGFSGSGSVYTFNVTPTAGGTVTVNIAAGVAQDAAGNGNTAAPTFTITYNAPVTASTWTGAVSTDWFVAANWTDGVPGSTVDAVIGSGAPRYPVISAGTALADDLTLNGGATLTMTGGTLDVKNTWTNNGTFTAPGGTVAFTSAGGQTVGGSSATRFWNLRINSAGATLNGAASVQRLLTLNGNLDVNGQLLTLESTPTLSAMVFNNGGVLIGNATVQRAIDPSLNPGAGYRHLSSPVVSTTVADLATSGFTPVVNPAYNSAAAPANVTPFPTVFGYDEARLGTASNNLSAFDKGWFSPASLGSVLEQGRGYTVNLSASQTVDFVGALHNGTLAKTLSRDSGPLASEAGWHHVGNPYASPLDWTLVAPADRANLDASMYVFESTSQYGGMYRAYVNGIGGNPQIGVAQGFWVRVSSGQTSGTLTFRNSQRLTAFTNVPVRRGAADSRPLLQLQLRSSTGLTDAAYVYFEAGATAGADAAFDAVKLANPTGLNLAALAGNEALAIQGLPLPGSTEVVVPLQLRVPASGSYTLHAAELANLGSTPAYLRDRLTDALVDLSQQPNYSFTLNAASTTPRFELVFGPRQLLGTAAASLSAQVALYPNPARQAVTVELPASLSRSASTVELVDALGRVLRTQALTAGLGTQQLSLHEVAAGVYSVRIATAQGVVVKKLVVE</sequence>
<dbReference type="Pfam" id="PF18962">
    <property type="entry name" value="Por_Secre_tail"/>
    <property type="match status" value="1"/>
</dbReference>
<evidence type="ECO:0000313" key="2">
    <source>
        <dbReference type="EMBL" id="GAA4363055.1"/>
    </source>
</evidence>
<accession>A0ABP8IM49</accession>
<dbReference type="PANTHER" id="PTHR34677">
    <property type="match status" value="1"/>
</dbReference>
<dbReference type="InterPro" id="IPR011042">
    <property type="entry name" value="6-blade_b-propeller_TolB-like"/>
</dbReference>
<dbReference type="SUPFAM" id="SSF63825">
    <property type="entry name" value="YWTD domain"/>
    <property type="match status" value="1"/>
</dbReference>
<keyword evidence="3" id="KW-1185">Reference proteome</keyword>
<dbReference type="InterPro" id="IPR003961">
    <property type="entry name" value="FN3_dom"/>
</dbReference>
<gene>
    <name evidence="2" type="ORF">GCM10023185_31480</name>
</gene>
<protein>
    <recommendedName>
        <fullName evidence="1">Fibronectin type-III domain-containing protein</fullName>
    </recommendedName>
</protein>
<dbReference type="InterPro" id="IPR026444">
    <property type="entry name" value="Secre_tail"/>
</dbReference>
<feature type="domain" description="Fibronectin type-III" evidence="1">
    <location>
        <begin position="318"/>
        <end position="414"/>
    </location>
</feature>
<dbReference type="InterPro" id="IPR044016">
    <property type="entry name" value="Big_13"/>
</dbReference>